<dbReference type="EMBL" id="NMTQ01000020">
    <property type="protein sequence ID" value="PDX59040.1"/>
    <property type="molecule type" value="Genomic_DNA"/>
</dbReference>
<evidence type="ECO:0000256" key="1">
    <source>
        <dbReference type="SAM" id="SignalP"/>
    </source>
</evidence>
<keyword evidence="3" id="KW-1185">Reference proteome</keyword>
<gene>
    <name evidence="2" type="ORF">CGS46_03455</name>
</gene>
<keyword evidence="1" id="KW-0732">Signal</keyword>
<dbReference type="AlphaFoldDB" id="A0A2A6ZCD6"/>
<protein>
    <submittedName>
        <fullName evidence="2">Uncharacterized protein</fullName>
    </submittedName>
</protein>
<reference evidence="2 3" key="1">
    <citation type="journal article" date="2017" name="Front. Microbiol.">
        <title>New Insights into the Diversity of the Genus Faecalibacterium.</title>
        <authorList>
            <person name="Benevides L."/>
            <person name="Burman S."/>
            <person name="Martin R."/>
            <person name="Robert V."/>
            <person name="Thomas M."/>
            <person name="Miquel S."/>
            <person name="Chain F."/>
            <person name="Sokol H."/>
            <person name="Bermudez-Humaran L.G."/>
            <person name="Morrison M."/>
            <person name="Langella P."/>
            <person name="Azevedo V.A."/>
            <person name="Chatel J.M."/>
            <person name="Soares S."/>
        </authorList>
    </citation>
    <scope>NUCLEOTIDE SEQUENCE [LARGE SCALE GENOMIC DNA]</scope>
    <source>
        <strain evidence="3">CNCM I-4540</strain>
    </source>
</reference>
<evidence type="ECO:0000313" key="3">
    <source>
        <dbReference type="Proteomes" id="UP000220752"/>
    </source>
</evidence>
<sequence>MEASMKKQFFRILSCCVLLACLCALPAYAQEPKTAQPAAKEDKVVTDITGSADLMRNVIGFTTNFGGPYHFAQADHKSPAQAYGDAPAEGAVAVLRLFARADDHGDVPLNTSGHSFLTITNVSEQDINVGGLLIAPDTSITVSTRGNRCEHSGIWYNLEGYYKYYLNASYYQNLYGIQVSLDQSQLDTVNQALANADHWSAIYNCTSFSAGLWNAVCSDTLCAGVPETPADLKADMLRKYPDKTVFGPTIPYDYIVYYGTSLTPSQEFS</sequence>
<evidence type="ECO:0000313" key="2">
    <source>
        <dbReference type="EMBL" id="PDX59040.1"/>
    </source>
</evidence>
<comment type="caution">
    <text evidence="2">The sequence shown here is derived from an EMBL/GenBank/DDBJ whole genome shotgun (WGS) entry which is preliminary data.</text>
</comment>
<organism evidence="2 3">
    <name type="scientific">Faecalibacterium langellae</name>
    <dbReference type="NCBI Taxonomy" id="3435293"/>
    <lineage>
        <taxon>Bacteria</taxon>
        <taxon>Bacillati</taxon>
        <taxon>Bacillota</taxon>
        <taxon>Clostridia</taxon>
        <taxon>Eubacteriales</taxon>
        <taxon>Oscillospiraceae</taxon>
        <taxon>Faecalibacterium</taxon>
    </lineage>
</organism>
<accession>A0A2A6ZCD6</accession>
<name>A0A2A6ZCD6_9FIRM</name>
<feature type="chain" id="PRO_5012766482" evidence="1">
    <location>
        <begin position="30"/>
        <end position="269"/>
    </location>
</feature>
<feature type="signal peptide" evidence="1">
    <location>
        <begin position="1"/>
        <end position="29"/>
    </location>
</feature>
<proteinExistence type="predicted"/>
<dbReference type="Proteomes" id="UP000220752">
    <property type="component" value="Unassembled WGS sequence"/>
</dbReference>